<evidence type="ECO:0000313" key="1">
    <source>
        <dbReference type="EMBL" id="MFC4536940.1"/>
    </source>
</evidence>
<dbReference type="EMBL" id="JBHSFP010000064">
    <property type="protein sequence ID" value="MFC4536940.1"/>
    <property type="molecule type" value="Genomic_DNA"/>
</dbReference>
<name>A0ABV9CWB9_9ACTN</name>
<accession>A0ABV9CWB9</accession>
<protein>
    <submittedName>
        <fullName evidence="1">Uncharacterized protein</fullName>
    </submittedName>
</protein>
<gene>
    <name evidence="1" type="ORF">ACFO60_39735</name>
</gene>
<proteinExistence type="predicted"/>
<keyword evidence="2" id="KW-1185">Reference proteome</keyword>
<evidence type="ECO:0000313" key="2">
    <source>
        <dbReference type="Proteomes" id="UP001596004"/>
    </source>
</evidence>
<dbReference type="RefSeq" id="WP_380852341.1">
    <property type="nucleotide sequence ID" value="NZ_JBHSFP010000064.1"/>
</dbReference>
<reference evidence="2" key="1">
    <citation type="journal article" date="2019" name="Int. J. Syst. Evol. Microbiol.">
        <title>The Global Catalogue of Microorganisms (GCM) 10K type strain sequencing project: providing services to taxonomists for standard genome sequencing and annotation.</title>
        <authorList>
            <consortium name="The Broad Institute Genomics Platform"/>
            <consortium name="The Broad Institute Genome Sequencing Center for Infectious Disease"/>
            <person name="Wu L."/>
            <person name="Ma J."/>
        </authorList>
    </citation>
    <scope>NUCLEOTIDE SEQUENCE [LARGE SCALE GENOMIC DNA]</scope>
    <source>
        <strain evidence="2">CGMCC 4.7132</strain>
    </source>
</reference>
<dbReference type="Proteomes" id="UP001596004">
    <property type="component" value="Unassembled WGS sequence"/>
</dbReference>
<comment type="caution">
    <text evidence="1">The sequence shown here is derived from an EMBL/GenBank/DDBJ whole genome shotgun (WGS) entry which is preliminary data.</text>
</comment>
<sequence>MWGRRSRKKGGGPTREDALTLLRWEQGEIFRYLGEMAPLQPLFAEIAELLSASGPAEVLQVCRRCPDLLTDRGDAALESVLLYAEMINVMLFLPVMRDRQQWLRHLREAEVRPDRLRPPSDE</sequence>
<organism evidence="1 2">
    <name type="scientific">Sphaerisporangium dianthi</name>
    <dbReference type="NCBI Taxonomy" id="1436120"/>
    <lineage>
        <taxon>Bacteria</taxon>
        <taxon>Bacillati</taxon>
        <taxon>Actinomycetota</taxon>
        <taxon>Actinomycetes</taxon>
        <taxon>Streptosporangiales</taxon>
        <taxon>Streptosporangiaceae</taxon>
        <taxon>Sphaerisporangium</taxon>
    </lineage>
</organism>